<comment type="caution">
    <text evidence="1">The sequence shown here is derived from an EMBL/GenBank/DDBJ whole genome shotgun (WGS) entry which is preliminary data.</text>
</comment>
<dbReference type="EMBL" id="JBBKZS010000047">
    <property type="protein sequence ID" value="MEJ8859979.1"/>
    <property type="molecule type" value="Genomic_DNA"/>
</dbReference>
<evidence type="ECO:0000313" key="2">
    <source>
        <dbReference type="Proteomes" id="UP001367030"/>
    </source>
</evidence>
<reference evidence="1 2" key="1">
    <citation type="submission" date="2024-03" db="EMBL/GenBank/DDBJ databases">
        <title>Novel species of the genus Variovorax.</title>
        <authorList>
            <person name="Liu Q."/>
            <person name="Xin Y.-H."/>
        </authorList>
    </citation>
    <scope>NUCLEOTIDE SEQUENCE [LARGE SCALE GENOMIC DNA]</scope>
    <source>
        <strain evidence="1 2">KACC 18901</strain>
    </source>
</reference>
<dbReference type="Proteomes" id="UP001367030">
    <property type="component" value="Unassembled WGS sequence"/>
</dbReference>
<keyword evidence="2" id="KW-1185">Reference proteome</keyword>
<organism evidence="1 2">
    <name type="scientific">Variovorax robiniae</name>
    <dbReference type="NCBI Taxonomy" id="1836199"/>
    <lineage>
        <taxon>Bacteria</taxon>
        <taxon>Pseudomonadati</taxon>
        <taxon>Pseudomonadota</taxon>
        <taxon>Betaproteobacteria</taxon>
        <taxon>Burkholderiales</taxon>
        <taxon>Comamonadaceae</taxon>
        <taxon>Variovorax</taxon>
    </lineage>
</organism>
<evidence type="ECO:0000313" key="1">
    <source>
        <dbReference type="EMBL" id="MEJ8859979.1"/>
    </source>
</evidence>
<sequence length="136" mass="15238">MKINNTLLLEYQRSLIFAGLEVFAACDMLTDVHGGQFGENSFQWKIAVVEFLTDGITDGLIKISPSSASRSSLDDAKQLQDTFSQSDPNFDPEIWMGIQFTSTDKLKQLLARNDLMDWSCLKAPLNIGFMTSILEH</sequence>
<gene>
    <name evidence="1" type="ORF">WKW79_35905</name>
</gene>
<accession>A0ABU8XJU8</accession>
<name>A0ABU8XJU8_9BURK</name>
<dbReference type="RefSeq" id="WP_340340011.1">
    <property type="nucleotide sequence ID" value="NZ_JBBKZS010000047.1"/>
</dbReference>
<proteinExistence type="predicted"/>
<protein>
    <submittedName>
        <fullName evidence="1">Uncharacterized protein</fullName>
    </submittedName>
</protein>